<feature type="region of interest" description="Disordered" evidence="1">
    <location>
        <begin position="1"/>
        <end position="92"/>
    </location>
</feature>
<name>A0A2T8ICC3_9POAL</name>
<accession>A0A2T8ICC3</accession>
<evidence type="ECO:0000256" key="1">
    <source>
        <dbReference type="SAM" id="MobiDB-lite"/>
    </source>
</evidence>
<protein>
    <submittedName>
        <fullName evidence="2">Uncharacterized protein</fullName>
    </submittedName>
</protein>
<organism evidence="2">
    <name type="scientific">Panicum hallii</name>
    <dbReference type="NCBI Taxonomy" id="206008"/>
    <lineage>
        <taxon>Eukaryota</taxon>
        <taxon>Viridiplantae</taxon>
        <taxon>Streptophyta</taxon>
        <taxon>Embryophyta</taxon>
        <taxon>Tracheophyta</taxon>
        <taxon>Spermatophyta</taxon>
        <taxon>Magnoliopsida</taxon>
        <taxon>Liliopsida</taxon>
        <taxon>Poales</taxon>
        <taxon>Poaceae</taxon>
        <taxon>PACMAD clade</taxon>
        <taxon>Panicoideae</taxon>
        <taxon>Panicodae</taxon>
        <taxon>Paniceae</taxon>
        <taxon>Panicinae</taxon>
        <taxon>Panicum</taxon>
        <taxon>Panicum sect. Panicum</taxon>
    </lineage>
</organism>
<dbReference type="Gramene" id="PVH35324">
    <property type="protein sequence ID" value="PVH35324"/>
    <property type="gene ID" value="PAHAL_7G151700"/>
</dbReference>
<dbReference type="EMBL" id="CM008052">
    <property type="protein sequence ID" value="PVH35324.1"/>
    <property type="molecule type" value="Genomic_DNA"/>
</dbReference>
<proteinExistence type="predicted"/>
<reference evidence="2" key="1">
    <citation type="submission" date="2018-04" db="EMBL/GenBank/DDBJ databases">
        <title>WGS assembly of Panicum hallii.</title>
        <authorList>
            <person name="Lovell J."/>
            <person name="Jenkins J."/>
            <person name="Lowry D."/>
            <person name="Mamidi S."/>
            <person name="Sreedasyam A."/>
            <person name="Weng X."/>
            <person name="Barry K."/>
            <person name="Bonette J."/>
            <person name="Campitelli B."/>
            <person name="Daum C."/>
            <person name="Gordon S."/>
            <person name="Gould B."/>
            <person name="Lipzen A."/>
            <person name="Macqueen A."/>
            <person name="Palacio-Mejia J."/>
            <person name="Plott C."/>
            <person name="Shakirov E."/>
            <person name="Shu S."/>
            <person name="Yoshinaga Y."/>
            <person name="Zane M."/>
            <person name="Rokhsar D."/>
            <person name="Grimwood J."/>
            <person name="Schmutz J."/>
            <person name="Juenger T."/>
        </authorList>
    </citation>
    <scope>NUCLEOTIDE SEQUENCE [LARGE SCALE GENOMIC DNA]</scope>
    <source>
        <strain evidence="2">FIL2</strain>
    </source>
</reference>
<dbReference type="AlphaFoldDB" id="A0A2T8ICC3"/>
<evidence type="ECO:0000313" key="2">
    <source>
        <dbReference type="EMBL" id="PVH35324.1"/>
    </source>
</evidence>
<sequence>MRAFFGSLPLRALHPGDDRARGASPPSARGRGRRGQSRIREISRERSQKRRRPAMPIPFPSRACLPSPGGCSAPLDLPKTESPTPGRRAPTT</sequence>
<dbReference type="Proteomes" id="UP000243499">
    <property type="component" value="Chromosome 7"/>
</dbReference>
<gene>
    <name evidence="2" type="ORF">PAHAL_7G151700</name>
</gene>